<gene>
    <name evidence="3" type="ORF">V6N11_000891</name>
</gene>
<comment type="caution">
    <text evidence="3">The sequence shown here is derived from an EMBL/GenBank/DDBJ whole genome shotgun (WGS) entry which is preliminary data.</text>
</comment>
<dbReference type="Pfam" id="PF13966">
    <property type="entry name" value="zf-RVT"/>
    <property type="match status" value="1"/>
</dbReference>
<evidence type="ECO:0000259" key="2">
    <source>
        <dbReference type="Pfam" id="PF13966"/>
    </source>
</evidence>
<sequence length="477" mass="54049">MITTLKIRDGSWCDDDDTLCSEAVEFFRNLFDDTGSSQEVFPAINSFPQLSDVALRDLDSTPLRPLRPYVLDNSHDLSGLSFSDFMDGNGNWDLNLLLSIFSHSVASHIISIKCPDVNDVADKPFWRLSTSQSFSIRSAYESLASSTWDNKSSCWKWFWSLPVPQRLRLFIWLSYKERLMTNVERCRRSFGQSLVCPCCHAHAETTVHVLRDCHLAHEIWSNLLPPTCSVDFFHSHFQDWLCSNLTADYTHPAWDLRWSILFASTLWQIWCMRNSWVFNGFPLSTESILHKSVTWARYYTESCVLKEHGSPGTALTPHAHWERLDEGWVCLNTDGGVSSSTGYGSVGGIFRTHDGSWLLGFNKSVGVTQPLQSELWAIFYGLQIARDNGFDHLLIQTDCLEAVNRLNAPYAGSDVNALVRAIVRMRNTGWVTVVRWIPRVENKLADAMAKLDATYDLALFAAAPMPLLPYLVSVVSV</sequence>
<dbReference type="PANTHER" id="PTHR47723">
    <property type="entry name" value="OS05G0353850 PROTEIN"/>
    <property type="match status" value="1"/>
</dbReference>
<evidence type="ECO:0000313" key="3">
    <source>
        <dbReference type="EMBL" id="KAK9017891.1"/>
    </source>
</evidence>
<dbReference type="InterPro" id="IPR002156">
    <property type="entry name" value="RNaseH_domain"/>
</dbReference>
<dbReference type="EMBL" id="JBBPBN010000019">
    <property type="protein sequence ID" value="KAK9017891.1"/>
    <property type="molecule type" value="Genomic_DNA"/>
</dbReference>
<name>A0ABR2RY18_9ROSI</name>
<evidence type="ECO:0000259" key="1">
    <source>
        <dbReference type="Pfam" id="PF13456"/>
    </source>
</evidence>
<feature type="domain" description="Reverse transcriptase zinc-binding" evidence="2">
    <location>
        <begin position="134"/>
        <end position="220"/>
    </location>
</feature>
<dbReference type="SUPFAM" id="SSF53098">
    <property type="entry name" value="Ribonuclease H-like"/>
    <property type="match status" value="1"/>
</dbReference>
<accession>A0ABR2RY18</accession>
<dbReference type="InterPro" id="IPR012337">
    <property type="entry name" value="RNaseH-like_sf"/>
</dbReference>
<proteinExistence type="predicted"/>
<feature type="domain" description="RNase H type-1" evidence="1">
    <location>
        <begin position="332"/>
        <end position="450"/>
    </location>
</feature>
<dbReference type="Gene3D" id="3.30.420.10">
    <property type="entry name" value="Ribonuclease H-like superfamily/Ribonuclease H"/>
    <property type="match status" value="1"/>
</dbReference>
<reference evidence="3 4" key="1">
    <citation type="journal article" date="2024" name="G3 (Bethesda)">
        <title>Genome assembly of Hibiscus sabdariffa L. provides insights into metabolisms of medicinal natural products.</title>
        <authorList>
            <person name="Kim T."/>
        </authorList>
    </citation>
    <scope>NUCLEOTIDE SEQUENCE [LARGE SCALE GENOMIC DNA]</scope>
    <source>
        <strain evidence="3">TK-2024</strain>
        <tissue evidence="3">Old leaves</tissue>
    </source>
</reference>
<dbReference type="InterPro" id="IPR036397">
    <property type="entry name" value="RNaseH_sf"/>
</dbReference>
<protein>
    <submittedName>
        <fullName evidence="3">Uncharacterized protein</fullName>
    </submittedName>
</protein>
<dbReference type="Pfam" id="PF13456">
    <property type="entry name" value="RVT_3"/>
    <property type="match status" value="1"/>
</dbReference>
<organism evidence="3 4">
    <name type="scientific">Hibiscus sabdariffa</name>
    <name type="common">roselle</name>
    <dbReference type="NCBI Taxonomy" id="183260"/>
    <lineage>
        <taxon>Eukaryota</taxon>
        <taxon>Viridiplantae</taxon>
        <taxon>Streptophyta</taxon>
        <taxon>Embryophyta</taxon>
        <taxon>Tracheophyta</taxon>
        <taxon>Spermatophyta</taxon>
        <taxon>Magnoliopsida</taxon>
        <taxon>eudicotyledons</taxon>
        <taxon>Gunneridae</taxon>
        <taxon>Pentapetalae</taxon>
        <taxon>rosids</taxon>
        <taxon>malvids</taxon>
        <taxon>Malvales</taxon>
        <taxon>Malvaceae</taxon>
        <taxon>Malvoideae</taxon>
        <taxon>Hibiscus</taxon>
    </lineage>
</organism>
<dbReference type="Proteomes" id="UP001396334">
    <property type="component" value="Unassembled WGS sequence"/>
</dbReference>
<keyword evidence="4" id="KW-1185">Reference proteome</keyword>
<dbReference type="InterPro" id="IPR053151">
    <property type="entry name" value="RNase_H-like"/>
</dbReference>
<evidence type="ECO:0000313" key="4">
    <source>
        <dbReference type="Proteomes" id="UP001396334"/>
    </source>
</evidence>
<dbReference type="InterPro" id="IPR026960">
    <property type="entry name" value="RVT-Znf"/>
</dbReference>
<dbReference type="InterPro" id="IPR044730">
    <property type="entry name" value="RNase_H-like_dom_plant"/>
</dbReference>
<dbReference type="PANTHER" id="PTHR47723:SF19">
    <property type="entry name" value="POLYNUCLEOTIDYL TRANSFERASE, RIBONUCLEASE H-LIKE SUPERFAMILY PROTEIN"/>
    <property type="match status" value="1"/>
</dbReference>
<dbReference type="CDD" id="cd06222">
    <property type="entry name" value="RNase_H_like"/>
    <property type="match status" value="1"/>
</dbReference>